<reference evidence="1 2" key="1">
    <citation type="submission" date="2015-12" db="EMBL/GenBank/DDBJ databases">
        <title>Draft genome sequence of Moniliophthora roreri, the causal agent of frosty pod rot of cacao.</title>
        <authorList>
            <person name="Aime M.C."/>
            <person name="Diaz-Valderrama J.R."/>
            <person name="Kijpornyongpan T."/>
            <person name="Phillips-Mora W."/>
        </authorList>
    </citation>
    <scope>NUCLEOTIDE SEQUENCE [LARGE SCALE GENOMIC DNA]</scope>
    <source>
        <strain evidence="1 2">MCA 2952</strain>
    </source>
</reference>
<gene>
    <name evidence="1" type="ORF">WG66_4727</name>
</gene>
<evidence type="ECO:0000313" key="1">
    <source>
        <dbReference type="EMBL" id="KTB42698.1"/>
    </source>
</evidence>
<name>A0A0W0G2A0_MONRR</name>
<dbReference type="EMBL" id="LATX01001304">
    <property type="protein sequence ID" value="KTB42698.1"/>
    <property type="molecule type" value="Genomic_DNA"/>
</dbReference>
<dbReference type="Proteomes" id="UP000054988">
    <property type="component" value="Unassembled WGS sequence"/>
</dbReference>
<sequence>MSPKATSEKQVSQDTELVVILNKLEEASSQTQSSLRRSAQLALGIYYRSPQLPAFKALARESCEAVFTVLVAQGRVDDETLAASSKDFRYSNKVHHLQDKLQEIDTFATTFASRSRLATFFRGFSDTSRINDYRKFTQDFILDGDFRPKCPPIKEKKWNKHKFSSNIDDGAMTRQSAILSNRSKLSTARRT</sequence>
<accession>A0A0W0G2A0</accession>
<dbReference type="AlphaFoldDB" id="A0A0W0G2A0"/>
<proteinExistence type="predicted"/>
<protein>
    <submittedName>
        <fullName evidence="1">Uncharacterized protein</fullName>
    </submittedName>
</protein>
<evidence type="ECO:0000313" key="2">
    <source>
        <dbReference type="Proteomes" id="UP000054988"/>
    </source>
</evidence>
<comment type="caution">
    <text evidence="1">The sequence shown here is derived from an EMBL/GenBank/DDBJ whole genome shotgun (WGS) entry which is preliminary data.</text>
</comment>
<organism evidence="1 2">
    <name type="scientific">Moniliophthora roreri</name>
    <name type="common">Frosty pod rot fungus</name>
    <name type="synonym">Monilia roreri</name>
    <dbReference type="NCBI Taxonomy" id="221103"/>
    <lineage>
        <taxon>Eukaryota</taxon>
        <taxon>Fungi</taxon>
        <taxon>Dikarya</taxon>
        <taxon>Basidiomycota</taxon>
        <taxon>Agaricomycotina</taxon>
        <taxon>Agaricomycetes</taxon>
        <taxon>Agaricomycetidae</taxon>
        <taxon>Agaricales</taxon>
        <taxon>Marasmiineae</taxon>
        <taxon>Marasmiaceae</taxon>
        <taxon>Moniliophthora</taxon>
    </lineage>
</organism>